<dbReference type="SUPFAM" id="SSF53335">
    <property type="entry name" value="S-adenosyl-L-methionine-dependent methyltransferases"/>
    <property type="match status" value="1"/>
</dbReference>
<evidence type="ECO:0000313" key="8">
    <source>
        <dbReference type="EMBL" id="TGE29971.1"/>
    </source>
</evidence>
<reference evidence="8 9" key="1">
    <citation type="submission" date="2019-04" db="EMBL/GenBank/DDBJ databases">
        <authorList>
            <person name="Feng G."/>
            <person name="Zhang J."/>
            <person name="Zhu H."/>
        </authorList>
    </citation>
    <scope>NUCLEOTIDE SEQUENCE [LARGE SCALE GENOMIC DNA]</scope>
    <source>
        <strain evidence="8 9">9PBR-1</strain>
    </source>
</reference>
<gene>
    <name evidence="8" type="ORF">E5K02_05225</name>
</gene>
<comment type="function">
    <text evidence="6">Specifically methylates the adenine in position 37 of tRNA(1)(Val) (anticodon cmo5UAC).</text>
</comment>
<dbReference type="PANTHER" id="PTHR47739">
    <property type="entry name" value="TRNA1(VAL) (ADENINE(37)-N6)-METHYLTRANSFERASE"/>
    <property type="match status" value="1"/>
</dbReference>
<keyword evidence="5 6" id="KW-0819">tRNA processing</keyword>
<dbReference type="OrthoDB" id="5383291at2"/>
<organism evidence="8 9">
    <name type="scientific">Hymenobacter metallicola</name>
    <dbReference type="NCBI Taxonomy" id="2563114"/>
    <lineage>
        <taxon>Bacteria</taxon>
        <taxon>Pseudomonadati</taxon>
        <taxon>Bacteroidota</taxon>
        <taxon>Cytophagia</taxon>
        <taxon>Cytophagales</taxon>
        <taxon>Hymenobacteraceae</taxon>
        <taxon>Hymenobacter</taxon>
    </lineage>
</organism>
<dbReference type="CDD" id="cd02440">
    <property type="entry name" value="AdoMet_MTases"/>
    <property type="match status" value="1"/>
</dbReference>
<keyword evidence="2 6" id="KW-0489">Methyltransferase</keyword>
<dbReference type="Pfam" id="PF05175">
    <property type="entry name" value="MTS"/>
    <property type="match status" value="1"/>
</dbReference>
<dbReference type="InterPro" id="IPR029063">
    <property type="entry name" value="SAM-dependent_MTases_sf"/>
</dbReference>
<dbReference type="Gene3D" id="3.40.50.150">
    <property type="entry name" value="Vaccinia Virus protein VP39"/>
    <property type="match status" value="1"/>
</dbReference>
<dbReference type="GO" id="GO:0032259">
    <property type="term" value="P:methylation"/>
    <property type="evidence" value="ECO:0007669"/>
    <property type="project" value="UniProtKB-KW"/>
</dbReference>
<dbReference type="EC" id="2.1.1.223" evidence="6"/>
<keyword evidence="9" id="KW-1185">Reference proteome</keyword>
<keyword evidence="3 6" id="KW-0808">Transferase</keyword>
<dbReference type="GO" id="GO:0003676">
    <property type="term" value="F:nucleic acid binding"/>
    <property type="evidence" value="ECO:0007669"/>
    <property type="project" value="InterPro"/>
</dbReference>
<dbReference type="InterPro" id="IPR050210">
    <property type="entry name" value="tRNA_Adenine-N(6)_MTase"/>
</dbReference>
<feature type="domain" description="Methyltransferase small" evidence="7">
    <location>
        <begin position="18"/>
        <end position="135"/>
    </location>
</feature>
<comment type="similarity">
    <text evidence="6">Belongs to the methyltransferase superfamily. tRNA (adenine-N(6)-)-methyltransferase family.</text>
</comment>
<dbReference type="InterPro" id="IPR002052">
    <property type="entry name" value="DNA_methylase_N6_adenine_CS"/>
</dbReference>
<accession>A0A4Z0QLN3</accession>
<dbReference type="EMBL" id="SRMB01000001">
    <property type="protein sequence ID" value="TGE29971.1"/>
    <property type="molecule type" value="Genomic_DNA"/>
</dbReference>
<comment type="subcellular location">
    <subcellularLocation>
        <location evidence="6">Cytoplasm</location>
    </subcellularLocation>
</comment>
<evidence type="ECO:0000259" key="7">
    <source>
        <dbReference type="Pfam" id="PF05175"/>
    </source>
</evidence>
<dbReference type="GO" id="GO:0005737">
    <property type="term" value="C:cytoplasm"/>
    <property type="evidence" value="ECO:0007669"/>
    <property type="project" value="UniProtKB-SubCell"/>
</dbReference>
<dbReference type="PROSITE" id="PS00092">
    <property type="entry name" value="N6_MTASE"/>
    <property type="match status" value="1"/>
</dbReference>
<dbReference type="GO" id="GO:0016430">
    <property type="term" value="F:tRNA (adenine-N6)-methyltransferase activity"/>
    <property type="evidence" value="ECO:0007669"/>
    <property type="project" value="UniProtKB-UniRule"/>
</dbReference>
<dbReference type="InterPro" id="IPR007848">
    <property type="entry name" value="Small_mtfrase_dom"/>
</dbReference>
<protein>
    <recommendedName>
        <fullName evidence="6">tRNA1(Val) (adenine(37)-N6)-methyltransferase</fullName>
        <ecNumber evidence="6">2.1.1.223</ecNumber>
    </recommendedName>
    <alternativeName>
        <fullName evidence="6">tRNA m6A37 methyltransferase</fullName>
    </alternativeName>
</protein>
<evidence type="ECO:0000313" key="9">
    <source>
        <dbReference type="Proteomes" id="UP000298471"/>
    </source>
</evidence>
<dbReference type="GO" id="GO:0008033">
    <property type="term" value="P:tRNA processing"/>
    <property type="evidence" value="ECO:0007669"/>
    <property type="project" value="UniProtKB-UniRule"/>
</dbReference>
<evidence type="ECO:0000256" key="6">
    <source>
        <dbReference type="HAMAP-Rule" id="MF_01872"/>
    </source>
</evidence>
<dbReference type="InterPro" id="IPR022882">
    <property type="entry name" value="tRNA_adenine-N6_MeTrfase"/>
</dbReference>
<evidence type="ECO:0000256" key="5">
    <source>
        <dbReference type="ARBA" id="ARBA00022694"/>
    </source>
</evidence>
<evidence type="ECO:0000256" key="3">
    <source>
        <dbReference type="ARBA" id="ARBA00022679"/>
    </source>
</evidence>
<keyword evidence="4 6" id="KW-0949">S-adenosyl-L-methionine</keyword>
<evidence type="ECO:0000256" key="2">
    <source>
        <dbReference type="ARBA" id="ARBA00022603"/>
    </source>
</evidence>
<dbReference type="HAMAP" id="MF_01872">
    <property type="entry name" value="tRNA_methyltr_YfiC"/>
    <property type="match status" value="1"/>
</dbReference>
<evidence type="ECO:0000256" key="1">
    <source>
        <dbReference type="ARBA" id="ARBA00022490"/>
    </source>
</evidence>
<sequence length="221" mass="24033">MKVCTDACVLGATAELAEASRILDIGTGTGLLALMAAQRNPTALIEAVELEPEAAEQARANAGRSPWPDRVRIHPLSLADYAATLPLPFDHILCNPPFFRASLRSPDAARTTARHTAADTLSFGELAGFAAQFLTAAGKLTVLLPPPEMQHFEREAARAGLYPEARLVVCHRPGSKPLRHISRFSRQAKTAQQCTLPMHEATSEAYTPEFRALLQDFYLAF</sequence>
<dbReference type="PANTHER" id="PTHR47739:SF1">
    <property type="entry name" value="TRNA1(VAL) (ADENINE(37)-N6)-METHYLTRANSFERASE"/>
    <property type="match status" value="1"/>
</dbReference>
<dbReference type="Proteomes" id="UP000298471">
    <property type="component" value="Unassembled WGS sequence"/>
</dbReference>
<evidence type="ECO:0000256" key="4">
    <source>
        <dbReference type="ARBA" id="ARBA00022691"/>
    </source>
</evidence>
<proteinExistence type="inferred from homology"/>
<comment type="caution">
    <text evidence="8">The sequence shown here is derived from an EMBL/GenBank/DDBJ whole genome shotgun (WGS) entry which is preliminary data.</text>
</comment>
<dbReference type="AlphaFoldDB" id="A0A4Z0QLN3"/>
<name>A0A4Z0QLN3_9BACT</name>
<comment type="catalytic activity">
    <reaction evidence="6">
        <text>adenosine(37) in tRNA1(Val) + S-adenosyl-L-methionine = N(6)-methyladenosine(37) in tRNA1(Val) + S-adenosyl-L-homocysteine + H(+)</text>
        <dbReference type="Rhea" id="RHEA:43160"/>
        <dbReference type="Rhea" id="RHEA-COMP:10369"/>
        <dbReference type="Rhea" id="RHEA-COMP:10370"/>
        <dbReference type="ChEBI" id="CHEBI:15378"/>
        <dbReference type="ChEBI" id="CHEBI:57856"/>
        <dbReference type="ChEBI" id="CHEBI:59789"/>
        <dbReference type="ChEBI" id="CHEBI:74411"/>
        <dbReference type="ChEBI" id="CHEBI:74449"/>
        <dbReference type="EC" id="2.1.1.223"/>
    </reaction>
</comment>
<keyword evidence="1 6" id="KW-0963">Cytoplasm</keyword>